<dbReference type="Pfam" id="PF04030">
    <property type="entry name" value="ALO"/>
    <property type="match status" value="1"/>
</dbReference>
<dbReference type="RefSeq" id="XP_013418302.1">
    <property type="nucleotide sequence ID" value="XM_013562848.1"/>
</dbReference>
<dbReference type="PANTHER" id="PTHR43762">
    <property type="entry name" value="L-GULONOLACTONE OXIDASE"/>
    <property type="match status" value="1"/>
</dbReference>
<evidence type="ECO:0000313" key="4">
    <source>
        <dbReference type="Proteomes" id="UP000085678"/>
    </source>
</evidence>
<organism evidence="4 5">
    <name type="scientific">Lingula anatina</name>
    <name type="common">Brachiopod</name>
    <name type="synonym">Lingula unguis</name>
    <dbReference type="NCBI Taxonomy" id="7574"/>
    <lineage>
        <taxon>Eukaryota</taxon>
        <taxon>Metazoa</taxon>
        <taxon>Spiralia</taxon>
        <taxon>Lophotrochozoa</taxon>
        <taxon>Brachiopoda</taxon>
        <taxon>Linguliformea</taxon>
        <taxon>Lingulata</taxon>
        <taxon>Lingulida</taxon>
        <taxon>Linguloidea</taxon>
        <taxon>Lingulidae</taxon>
        <taxon>Lingula</taxon>
    </lineage>
</organism>
<dbReference type="InterPro" id="IPR010031">
    <property type="entry name" value="FAD_lactone_oxidase-like"/>
</dbReference>
<dbReference type="OrthoDB" id="610608at2759"/>
<evidence type="ECO:0000313" key="5">
    <source>
        <dbReference type="RefSeq" id="XP_013418302.1"/>
    </source>
</evidence>
<dbReference type="Proteomes" id="UP000085678">
    <property type="component" value="Unplaced"/>
</dbReference>
<evidence type="ECO:0000259" key="3">
    <source>
        <dbReference type="PROSITE" id="PS51387"/>
    </source>
</evidence>
<keyword evidence="4" id="KW-1185">Reference proteome</keyword>
<feature type="signal peptide" evidence="2">
    <location>
        <begin position="1"/>
        <end position="28"/>
    </location>
</feature>
<dbReference type="GO" id="GO:0016020">
    <property type="term" value="C:membrane"/>
    <property type="evidence" value="ECO:0007669"/>
    <property type="project" value="InterPro"/>
</dbReference>
<gene>
    <name evidence="5" type="primary">LOC106179293</name>
</gene>
<dbReference type="InterPro" id="IPR016167">
    <property type="entry name" value="FAD-bd_PCMH_sub1"/>
</dbReference>
<dbReference type="GO" id="GO:0071949">
    <property type="term" value="F:FAD binding"/>
    <property type="evidence" value="ECO:0007669"/>
    <property type="project" value="InterPro"/>
</dbReference>
<dbReference type="InParanoid" id="A0A1S3K729"/>
<dbReference type="Gene3D" id="3.30.43.10">
    <property type="entry name" value="Uridine Diphospho-n-acetylenolpyruvylglucosamine Reductase, domain 2"/>
    <property type="match status" value="1"/>
</dbReference>
<dbReference type="InterPro" id="IPR036318">
    <property type="entry name" value="FAD-bd_PCMH-like_sf"/>
</dbReference>
<dbReference type="InterPro" id="IPR007173">
    <property type="entry name" value="ALO_C"/>
</dbReference>
<reference evidence="5" key="1">
    <citation type="submission" date="2025-08" db="UniProtKB">
        <authorList>
            <consortium name="RefSeq"/>
        </authorList>
    </citation>
    <scope>IDENTIFICATION</scope>
    <source>
        <tissue evidence="5">Gonads</tissue>
    </source>
</reference>
<dbReference type="InterPro" id="IPR006094">
    <property type="entry name" value="Oxid_FAD_bind_N"/>
</dbReference>
<keyword evidence="1" id="KW-0560">Oxidoreductase</keyword>
<accession>A0A1S3K729</accession>
<dbReference type="Gene3D" id="3.30.465.10">
    <property type="match status" value="1"/>
</dbReference>
<protein>
    <submittedName>
        <fullName evidence="5">L-gulonolactone oxidase-like</fullName>
    </submittedName>
</protein>
<dbReference type="InterPro" id="IPR016166">
    <property type="entry name" value="FAD-bd_PCMH"/>
</dbReference>
<feature type="domain" description="FAD-binding PCMH-type" evidence="3">
    <location>
        <begin position="99"/>
        <end position="282"/>
    </location>
</feature>
<name>A0A1S3K729_LINAN</name>
<dbReference type="KEGG" id="lak:106179293"/>
<dbReference type="PANTHER" id="PTHR43762:SF1">
    <property type="entry name" value="D-ARABINONO-1,4-LACTONE OXIDASE"/>
    <property type="match status" value="1"/>
</dbReference>
<dbReference type="PROSITE" id="PS51387">
    <property type="entry name" value="FAD_PCMH"/>
    <property type="match status" value="1"/>
</dbReference>
<dbReference type="Pfam" id="PF01565">
    <property type="entry name" value="FAD_binding_4"/>
    <property type="match status" value="1"/>
</dbReference>
<dbReference type="STRING" id="7574.A0A1S3K729"/>
<evidence type="ECO:0000256" key="2">
    <source>
        <dbReference type="SAM" id="SignalP"/>
    </source>
</evidence>
<proteinExistence type="predicted"/>
<dbReference type="SUPFAM" id="SSF56176">
    <property type="entry name" value="FAD-binding/transporter-associated domain-like"/>
    <property type="match status" value="1"/>
</dbReference>
<sequence length="585" mass="64944">MAVCCNTCIYAFLILYILLAALSDIADGKRSKGGARRGPGRLRRCRPRHSPGRRWYDMLSRHQENDNTVKDMEKVRACLQEAIGPAPQVRLEPFVNWAEIVRRDHVFVIKPTTNEEVKKVIKAAMQMNLRIRVAGASALSWSDLFPDNGQILLDLADLTLENGQRAVFNPPTMNTPYSTVTVAAGVSQGELDSFLLSVGHTLVTGPRPIQVTMAGGLGTAAHGGSYDEPSIGGHLKSAKLFDAYGRLRQFSASKNPDVLRALRCHLGLLGVIVEVEIKVEPIRMMKVFTAFVPLSQMLNATFVKELVTRNYYVEARWAVYNSLTEEEVQETITNGSVPTTWNIEEDLVWLSIAHVNGTEPDLDLDFKVTPNLGVTPISAGQQMFEFLATNLSISEPVVIPKPFAIHGVDAHALPPMVTMASFIKETEEFSTNTVALQAMVSAIEGASFTRGILPVGLVEMRWVKETDCFLCPGRSDTCGVPGDSRYLALEVVGLGEPVEALEGFKQFVQSIYSQLDQIGLSGMPHWAKMAGLFPELRQKLNDPNNRQCTREFLKVRDQLDPRGRRFSNHLMRELFKSVPKHKRRG</sequence>
<dbReference type="AlphaFoldDB" id="A0A1S3K729"/>
<feature type="chain" id="PRO_5010328111" evidence="2">
    <location>
        <begin position="29"/>
        <end position="585"/>
    </location>
</feature>
<evidence type="ECO:0000256" key="1">
    <source>
        <dbReference type="ARBA" id="ARBA00023002"/>
    </source>
</evidence>
<dbReference type="InterPro" id="IPR016169">
    <property type="entry name" value="FAD-bd_PCMH_sub2"/>
</dbReference>
<dbReference type="GeneID" id="106179293"/>
<dbReference type="GO" id="GO:0003885">
    <property type="term" value="F:D-arabinono-1,4-lactone oxidase activity"/>
    <property type="evidence" value="ECO:0007669"/>
    <property type="project" value="InterPro"/>
</dbReference>
<keyword evidence="2" id="KW-0732">Signal</keyword>